<protein>
    <submittedName>
        <fullName evidence="1">Uncharacterized protein</fullName>
    </submittedName>
</protein>
<dbReference type="EMBL" id="JABBFZ010000051">
    <property type="protein sequence ID" value="NML35535.1"/>
    <property type="molecule type" value="Genomic_DNA"/>
</dbReference>
<reference evidence="1 2" key="1">
    <citation type="submission" date="2020-04" db="EMBL/GenBank/DDBJ databases">
        <title>Paraburkholderia sp. G-4-1-8 isolated from soil.</title>
        <authorList>
            <person name="Dahal R.H."/>
        </authorList>
    </citation>
    <scope>NUCLEOTIDE SEQUENCE [LARGE SCALE GENOMIC DNA]</scope>
    <source>
        <strain evidence="1 2">G-4-1-8</strain>
    </source>
</reference>
<organism evidence="1 2">
    <name type="scientific">Paraburkholderia antibiotica</name>
    <dbReference type="NCBI Taxonomy" id="2728839"/>
    <lineage>
        <taxon>Bacteria</taxon>
        <taxon>Pseudomonadati</taxon>
        <taxon>Pseudomonadota</taxon>
        <taxon>Betaproteobacteria</taxon>
        <taxon>Burkholderiales</taxon>
        <taxon>Burkholderiaceae</taxon>
        <taxon>Paraburkholderia</taxon>
    </lineage>
</organism>
<proteinExistence type="predicted"/>
<evidence type="ECO:0000313" key="1">
    <source>
        <dbReference type="EMBL" id="NML35535.1"/>
    </source>
</evidence>
<comment type="caution">
    <text evidence="1">The sequence shown here is derived from an EMBL/GenBank/DDBJ whole genome shotgun (WGS) entry which is preliminary data.</text>
</comment>
<dbReference type="RefSeq" id="WP_169501709.1">
    <property type="nucleotide sequence ID" value="NZ_JABBFZ010000051.1"/>
</dbReference>
<evidence type="ECO:0000313" key="2">
    <source>
        <dbReference type="Proteomes" id="UP000583127"/>
    </source>
</evidence>
<accession>A0A7Y0A2V2</accession>
<name>A0A7Y0A2V2_9BURK</name>
<dbReference type="Proteomes" id="UP000583127">
    <property type="component" value="Unassembled WGS sequence"/>
</dbReference>
<keyword evidence="2" id="KW-1185">Reference proteome</keyword>
<sequence length="180" mass="20247">MSTIFDAAIIQIRVERAALLFESFDHSPFKIRALNQAVEAYIVSHTENLSARRSIHLVFCLPVQEATQQQSSDMEQAVNHHFSERADATQQSLSALFRIGRRSLAIGLAVLAASLVAVKFADNLPGARFPKLFAEGLTIFGWVANWRPMEIFLYDWWPIAGQRNIYRRLASATVSVKVDD</sequence>
<gene>
    <name evidence="1" type="ORF">HHL14_32590</name>
</gene>
<dbReference type="AlphaFoldDB" id="A0A7Y0A2V2"/>